<keyword evidence="1" id="KW-0472">Membrane</keyword>
<dbReference type="AlphaFoldDB" id="E2ZA90"/>
<keyword evidence="3" id="KW-1185">Reference proteome</keyword>
<evidence type="ECO:0000313" key="2">
    <source>
        <dbReference type="EMBL" id="EFQ04852.1"/>
    </source>
</evidence>
<proteinExistence type="predicted"/>
<feature type="transmembrane region" description="Helical" evidence="1">
    <location>
        <begin position="20"/>
        <end position="37"/>
    </location>
</feature>
<sequence length="59" mass="7313">MYNITRFINYVNKKRMSPYFFLHFLYHILSFYFVFSYKKRLLNYSSTAFLSIHFLGLPI</sequence>
<keyword evidence="1" id="KW-1133">Transmembrane helix</keyword>
<comment type="caution">
    <text evidence="2">The sequence shown here is derived from an EMBL/GenBank/DDBJ whole genome shotgun (WGS) entry which is preliminary data.</text>
</comment>
<evidence type="ECO:0000313" key="3">
    <source>
        <dbReference type="Proteomes" id="UP000003195"/>
    </source>
</evidence>
<dbReference type="HOGENOM" id="CLU_2955189_0_0_9"/>
<accession>E2ZA90</accession>
<gene>
    <name evidence="2" type="ORF">HMPREF9429_00350</name>
</gene>
<evidence type="ECO:0000256" key="1">
    <source>
        <dbReference type="SAM" id="Phobius"/>
    </source>
</evidence>
<reference evidence="2 3" key="1">
    <citation type="submission" date="2010-08" db="EMBL/GenBank/DDBJ databases">
        <authorList>
            <person name="Weinstock G."/>
            <person name="Sodergren E."/>
            <person name="Clifton S."/>
            <person name="Fulton L."/>
            <person name="Fulton B."/>
            <person name="Courtney L."/>
            <person name="Fronick C."/>
            <person name="Harrison M."/>
            <person name="Strong C."/>
            <person name="Farmer C."/>
            <person name="Delahaunty K."/>
            <person name="Markovic C."/>
            <person name="Hall O."/>
            <person name="Minx P."/>
            <person name="Tomlinson C."/>
            <person name="Mitreva M."/>
            <person name="Hou S."/>
            <person name="Chen J."/>
            <person name="Wollam A."/>
            <person name="Pepin K.H."/>
            <person name="Johnson M."/>
            <person name="Bhonagiri V."/>
            <person name="Zhang X."/>
            <person name="Suruliraj S."/>
            <person name="Warren W."/>
            <person name="Chinwalla A."/>
            <person name="Mardis E.R."/>
            <person name="Wilson R.K."/>
        </authorList>
    </citation>
    <scope>NUCLEOTIDE SEQUENCE [LARGE SCALE GENOMIC DNA]</scope>
    <source>
        <strain evidence="2 3">F0359</strain>
    </source>
</reference>
<keyword evidence="1" id="KW-0812">Transmembrane</keyword>
<protein>
    <submittedName>
        <fullName evidence="2">Uncharacterized protein</fullName>
    </submittedName>
</protein>
<dbReference type="EMBL" id="AECS01000010">
    <property type="protein sequence ID" value="EFQ04852.1"/>
    <property type="molecule type" value="Genomic_DNA"/>
</dbReference>
<name>E2ZA90_9FIRM</name>
<organism evidence="2 3">
    <name type="scientific">Megasphaera micronuciformis F0359</name>
    <dbReference type="NCBI Taxonomy" id="706434"/>
    <lineage>
        <taxon>Bacteria</taxon>
        <taxon>Bacillati</taxon>
        <taxon>Bacillota</taxon>
        <taxon>Negativicutes</taxon>
        <taxon>Veillonellales</taxon>
        <taxon>Veillonellaceae</taxon>
        <taxon>Megasphaera</taxon>
    </lineage>
</organism>
<dbReference type="Proteomes" id="UP000003195">
    <property type="component" value="Unassembled WGS sequence"/>
</dbReference>